<sequence length="154" mass="16795">MENVKINDGEKEVEGGKQGLTSKQVVHCFVGSPLEIGGMTLRSTRRTPSLEDSDCNADDNTPTDTNDNAINICLLWVNLNFSNRIIASMSLFIPKDFISACRALMLVLCLVAPFGLKVALLPEVFAKVEGFVELDGESVKGADDDILVRSSRDF</sequence>
<dbReference type="AlphaFoldDB" id="A0AAN9SQ22"/>
<proteinExistence type="predicted"/>
<dbReference type="EMBL" id="JAYMYS010000003">
    <property type="protein sequence ID" value="KAK7401701.1"/>
    <property type="molecule type" value="Genomic_DNA"/>
</dbReference>
<evidence type="ECO:0000313" key="1">
    <source>
        <dbReference type="EMBL" id="KAK7401701.1"/>
    </source>
</evidence>
<protein>
    <submittedName>
        <fullName evidence="1">Uncharacterized protein</fullName>
    </submittedName>
</protein>
<organism evidence="1 2">
    <name type="scientific">Psophocarpus tetragonolobus</name>
    <name type="common">Winged bean</name>
    <name type="synonym">Dolichos tetragonolobus</name>
    <dbReference type="NCBI Taxonomy" id="3891"/>
    <lineage>
        <taxon>Eukaryota</taxon>
        <taxon>Viridiplantae</taxon>
        <taxon>Streptophyta</taxon>
        <taxon>Embryophyta</taxon>
        <taxon>Tracheophyta</taxon>
        <taxon>Spermatophyta</taxon>
        <taxon>Magnoliopsida</taxon>
        <taxon>eudicotyledons</taxon>
        <taxon>Gunneridae</taxon>
        <taxon>Pentapetalae</taxon>
        <taxon>rosids</taxon>
        <taxon>fabids</taxon>
        <taxon>Fabales</taxon>
        <taxon>Fabaceae</taxon>
        <taxon>Papilionoideae</taxon>
        <taxon>50 kb inversion clade</taxon>
        <taxon>NPAAA clade</taxon>
        <taxon>indigoferoid/millettioid clade</taxon>
        <taxon>Phaseoleae</taxon>
        <taxon>Psophocarpus</taxon>
    </lineage>
</organism>
<gene>
    <name evidence="1" type="ORF">VNO78_13381</name>
</gene>
<dbReference type="Proteomes" id="UP001386955">
    <property type="component" value="Unassembled WGS sequence"/>
</dbReference>
<reference evidence="1 2" key="1">
    <citation type="submission" date="2024-01" db="EMBL/GenBank/DDBJ databases">
        <title>The genomes of 5 underutilized Papilionoideae crops provide insights into root nodulation and disease resistanc.</title>
        <authorList>
            <person name="Jiang F."/>
        </authorList>
    </citation>
    <scope>NUCLEOTIDE SEQUENCE [LARGE SCALE GENOMIC DNA]</scope>
    <source>
        <strain evidence="1">DUOXIRENSHENG_FW03</strain>
        <tissue evidence="1">Leaves</tissue>
    </source>
</reference>
<accession>A0AAN9SQ22</accession>
<keyword evidence="2" id="KW-1185">Reference proteome</keyword>
<evidence type="ECO:0000313" key="2">
    <source>
        <dbReference type="Proteomes" id="UP001386955"/>
    </source>
</evidence>
<name>A0AAN9SQ22_PSOTE</name>
<comment type="caution">
    <text evidence="1">The sequence shown here is derived from an EMBL/GenBank/DDBJ whole genome shotgun (WGS) entry which is preliminary data.</text>
</comment>